<evidence type="ECO:0000313" key="1">
    <source>
        <dbReference type="EMBL" id="CAH2293881.1"/>
    </source>
</evidence>
<sequence>MRKKKGKRERESLLEDLKHMEDKNKLNPSIKLTKRINRINSKLHALSLTTMERQMHKLNLTHYMQGNKAGKILARRLKTQYLQSKLPYMTSLNKTKLNNPQDKWKNWPPTTTNFTTYTKLMTPTNLPSMKSLISYGKKTYPY</sequence>
<accession>A0AAD1W6E8</accession>
<reference evidence="1" key="1">
    <citation type="submission" date="2022-03" db="EMBL/GenBank/DDBJ databases">
        <authorList>
            <person name="Alioto T."/>
            <person name="Alioto T."/>
            <person name="Gomez Garrido J."/>
        </authorList>
    </citation>
    <scope>NUCLEOTIDE SEQUENCE</scope>
</reference>
<dbReference type="Proteomes" id="UP001295444">
    <property type="component" value="Chromosome 05"/>
</dbReference>
<evidence type="ECO:0000313" key="2">
    <source>
        <dbReference type="Proteomes" id="UP001295444"/>
    </source>
</evidence>
<protein>
    <submittedName>
        <fullName evidence="1">Uncharacterized protein</fullName>
    </submittedName>
</protein>
<keyword evidence="2" id="KW-1185">Reference proteome</keyword>
<name>A0AAD1W6E8_PELCU</name>
<gene>
    <name evidence="1" type="ORF">PECUL_23A011583</name>
</gene>
<organism evidence="1 2">
    <name type="scientific">Pelobates cultripes</name>
    <name type="common">Western spadefoot toad</name>
    <dbReference type="NCBI Taxonomy" id="61616"/>
    <lineage>
        <taxon>Eukaryota</taxon>
        <taxon>Metazoa</taxon>
        <taxon>Chordata</taxon>
        <taxon>Craniata</taxon>
        <taxon>Vertebrata</taxon>
        <taxon>Euteleostomi</taxon>
        <taxon>Amphibia</taxon>
        <taxon>Batrachia</taxon>
        <taxon>Anura</taxon>
        <taxon>Pelobatoidea</taxon>
        <taxon>Pelobatidae</taxon>
        <taxon>Pelobates</taxon>
    </lineage>
</organism>
<dbReference type="EMBL" id="OW240916">
    <property type="protein sequence ID" value="CAH2293881.1"/>
    <property type="molecule type" value="Genomic_DNA"/>
</dbReference>
<dbReference type="AlphaFoldDB" id="A0AAD1W6E8"/>
<proteinExistence type="predicted"/>